<feature type="compositionally biased region" description="Basic and acidic residues" evidence="1">
    <location>
        <begin position="54"/>
        <end position="66"/>
    </location>
</feature>
<feature type="region of interest" description="Disordered" evidence="1">
    <location>
        <begin position="166"/>
        <end position="230"/>
    </location>
</feature>
<proteinExistence type="predicted"/>
<evidence type="ECO:0000313" key="3">
    <source>
        <dbReference type="Proteomes" id="UP000054097"/>
    </source>
</evidence>
<keyword evidence="3" id="KW-1185">Reference proteome</keyword>
<dbReference type="OrthoDB" id="10458325at2759"/>
<evidence type="ECO:0000256" key="1">
    <source>
        <dbReference type="SAM" id="MobiDB-lite"/>
    </source>
</evidence>
<reference evidence="3" key="2">
    <citation type="submission" date="2015-01" db="EMBL/GenBank/DDBJ databases">
        <title>Evolutionary Origins and Diversification of the Mycorrhizal Mutualists.</title>
        <authorList>
            <consortium name="DOE Joint Genome Institute"/>
            <consortium name="Mycorrhizal Genomics Consortium"/>
            <person name="Kohler A."/>
            <person name="Kuo A."/>
            <person name="Nagy L.G."/>
            <person name="Floudas D."/>
            <person name="Copeland A."/>
            <person name="Barry K.W."/>
            <person name="Cichocki N."/>
            <person name="Veneault-Fourrey C."/>
            <person name="LaButti K."/>
            <person name="Lindquist E.A."/>
            <person name="Lipzen A."/>
            <person name="Lundell T."/>
            <person name="Morin E."/>
            <person name="Murat C."/>
            <person name="Riley R."/>
            <person name="Ohm R."/>
            <person name="Sun H."/>
            <person name="Tunlid A."/>
            <person name="Henrissat B."/>
            <person name="Grigoriev I.V."/>
            <person name="Hibbett D.S."/>
            <person name="Martin F."/>
        </authorList>
    </citation>
    <scope>NUCLEOTIDE SEQUENCE [LARGE SCALE GENOMIC DNA]</scope>
    <source>
        <strain evidence="3">MAFF 305830</strain>
    </source>
</reference>
<accession>A0A0C3BGX4</accession>
<feature type="compositionally biased region" description="Low complexity" evidence="1">
    <location>
        <begin position="67"/>
        <end position="83"/>
    </location>
</feature>
<dbReference type="Proteomes" id="UP000054097">
    <property type="component" value="Unassembled WGS sequence"/>
</dbReference>
<sequence length="230" mass="24459">MKGVVLADGQAVPTPVVSKLRQLLTESPSKRIDLINVLDRNQTNPPTFPGALARELDDQYEEKENAPPDASSVPSSPSSASSDSPHEKTPQPKQKRRSSTRIKTLPTWNPSPSADDLVSQLQADAVRAKVLPPHVGGMHRTASAPALWAPEDDDDLPSPFLKRTDRAATSKAAGAPVTKGLALDKKPSKTLLKQDANGTSRSVPKATGIKPSTSRTSLGKPVARTMSSKP</sequence>
<protein>
    <submittedName>
        <fullName evidence="2">Uncharacterized protein</fullName>
    </submittedName>
</protein>
<dbReference type="EMBL" id="KN824284">
    <property type="protein sequence ID" value="KIM30711.1"/>
    <property type="molecule type" value="Genomic_DNA"/>
</dbReference>
<organism evidence="2 3">
    <name type="scientific">Serendipita vermifera MAFF 305830</name>
    <dbReference type="NCBI Taxonomy" id="933852"/>
    <lineage>
        <taxon>Eukaryota</taxon>
        <taxon>Fungi</taxon>
        <taxon>Dikarya</taxon>
        <taxon>Basidiomycota</taxon>
        <taxon>Agaricomycotina</taxon>
        <taxon>Agaricomycetes</taxon>
        <taxon>Sebacinales</taxon>
        <taxon>Serendipitaceae</taxon>
        <taxon>Serendipita</taxon>
    </lineage>
</organism>
<name>A0A0C3BGX4_SERVB</name>
<feature type="region of interest" description="Disordered" evidence="1">
    <location>
        <begin position="36"/>
        <end position="116"/>
    </location>
</feature>
<dbReference type="HOGENOM" id="CLU_1205401_0_0_1"/>
<gene>
    <name evidence="2" type="ORF">M408DRAFT_289950</name>
</gene>
<reference evidence="2 3" key="1">
    <citation type="submission" date="2014-04" db="EMBL/GenBank/DDBJ databases">
        <authorList>
            <consortium name="DOE Joint Genome Institute"/>
            <person name="Kuo A."/>
            <person name="Zuccaro A."/>
            <person name="Kohler A."/>
            <person name="Nagy L.G."/>
            <person name="Floudas D."/>
            <person name="Copeland A."/>
            <person name="Barry K.W."/>
            <person name="Cichocki N."/>
            <person name="Veneault-Fourrey C."/>
            <person name="LaButti K."/>
            <person name="Lindquist E.A."/>
            <person name="Lipzen A."/>
            <person name="Lundell T."/>
            <person name="Morin E."/>
            <person name="Murat C."/>
            <person name="Sun H."/>
            <person name="Tunlid A."/>
            <person name="Henrissat B."/>
            <person name="Grigoriev I.V."/>
            <person name="Hibbett D.S."/>
            <person name="Martin F."/>
            <person name="Nordberg H.P."/>
            <person name="Cantor M.N."/>
            <person name="Hua S.X."/>
        </authorList>
    </citation>
    <scope>NUCLEOTIDE SEQUENCE [LARGE SCALE GENOMIC DNA]</scope>
    <source>
        <strain evidence="2 3">MAFF 305830</strain>
    </source>
</reference>
<dbReference type="AlphaFoldDB" id="A0A0C3BGX4"/>
<evidence type="ECO:0000313" key="2">
    <source>
        <dbReference type="EMBL" id="KIM30711.1"/>
    </source>
</evidence>